<dbReference type="Proteomes" id="UP000007151">
    <property type="component" value="Unassembled WGS sequence"/>
</dbReference>
<keyword evidence="3" id="KW-1185">Reference proteome</keyword>
<feature type="signal peptide" evidence="1">
    <location>
        <begin position="1"/>
        <end position="22"/>
    </location>
</feature>
<keyword evidence="1" id="KW-0732">Signal</keyword>
<dbReference type="AlphaFoldDB" id="A0A212FLW7"/>
<protein>
    <submittedName>
        <fullName evidence="2">Uncharacterized protein</fullName>
    </submittedName>
</protein>
<dbReference type="EMBL" id="AGBW02007691">
    <property type="protein sequence ID" value="OWR54743.1"/>
    <property type="molecule type" value="Genomic_DNA"/>
</dbReference>
<name>A0A212FLW7_DANPL</name>
<evidence type="ECO:0000256" key="1">
    <source>
        <dbReference type="SAM" id="SignalP"/>
    </source>
</evidence>
<feature type="chain" id="PRO_5011116606" evidence="1">
    <location>
        <begin position="23"/>
        <end position="68"/>
    </location>
</feature>
<sequence>MVSKTSVVSVLLVIYLIGSVQMLPTASECRNRSSQPMKTNNANSLLSDVNVEVISLQDILNCPDILTS</sequence>
<dbReference type="InParanoid" id="A0A212FLW7"/>
<evidence type="ECO:0000313" key="3">
    <source>
        <dbReference type="Proteomes" id="UP000007151"/>
    </source>
</evidence>
<dbReference type="KEGG" id="dpl:KGM_215924"/>
<comment type="caution">
    <text evidence="2">The sequence shown here is derived from an EMBL/GenBank/DDBJ whole genome shotgun (WGS) entry which is preliminary data.</text>
</comment>
<accession>A0A212FLW7</accession>
<proteinExistence type="predicted"/>
<gene>
    <name evidence="2" type="ORF">KGM_215924</name>
</gene>
<organism evidence="2 3">
    <name type="scientific">Danaus plexippus plexippus</name>
    <dbReference type="NCBI Taxonomy" id="278856"/>
    <lineage>
        <taxon>Eukaryota</taxon>
        <taxon>Metazoa</taxon>
        <taxon>Ecdysozoa</taxon>
        <taxon>Arthropoda</taxon>
        <taxon>Hexapoda</taxon>
        <taxon>Insecta</taxon>
        <taxon>Pterygota</taxon>
        <taxon>Neoptera</taxon>
        <taxon>Endopterygota</taxon>
        <taxon>Lepidoptera</taxon>
        <taxon>Glossata</taxon>
        <taxon>Ditrysia</taxon>
        <taxon>Papilionoidea</taxon>
        <taxon>Nymphalidae</taxon>
        <taxon>Danainae</taxon>
        <taxon>Danaini</taxon>
        <taxon>Danaina</taxon>
        <taxon>Danaus</taxon>
        <taxon>Danaus</taxon>
    </lineage>
</organism>
<reference evidence="2 3" key="1">
    <citation type="journal article" date="2011" name="Cell">
        <title>The monarch butterfly genome yields insights into long-distance migration.</title>
        <authorList>
            <person name="Zhan S."/>
            <person name="Merlin C."/>
            <person name="Boore J.L."/>
            <person name="Reppert S.M."/>
        </authorList>
    </citation>
    <scope>NUCLEOTIDE SEQUENCE [LARGE SCALE GENOMIC DNA]</scope>
    <source>
        <strain evidence="2">F-2</strain>
    </source>
</reference>
<evidence type="ECO:0000313" key="2">
    <source>
        <dbReference type="EMBL" id="OWR54743.1"/>
    </source>
</evidence>